<dbReference type="InterPro" id="IPR005127">
    <property type="entry name" value="Giardia_VSP"/>
</dbReference>
<dbReference type="PANTHER" id="PTHR23275">
    <property type="entry name" value="CABRIOLET.-RELATED"/>
    <property type="match status" value="1"/>
</dbReference>
<dbReference type="PANTHER" id="PTHR23275:SF100">
    <property type="entry name" value="EGF-LIKE DOMAIN-CONTAINING PROTEIN"/>
    <property type="match status" value="1"/>
</dbReference>
<dbReference type="VEuPathDB" id="GiardiaDB:GL50803_0050379"/>
<evidence type="ECO:0000313" key="2">
    <source>
        <dbReference type="Proteomes" id="UP000018040"/>
    </source>
</evidence>
<dbReference type="Pfam" id="PF03302">
    <property type="entry name" value="VSP"/>
    <property type="match status" value="2"/>
</dbReference>
<dbReference type="VEuPathDB" id="GiardiaDB:GL50581_673"/>
<gene>
    <name evidence="1" type="ORF">GSB_155382</name>
</gene>
<proteinExistence type="predicted"/>
<dbReference type="InterPro" id="IPR009030">
    <property type="entry name" value="Growth_fac_rcpt_cys_sf"/>
</dbReference>
<dbReference type="Proteomes" id="UP000018040">
    <property type="component" value="Unassembled WGS sequence"/>
</dbReference>
<protein>
    <submittedName>
        <fullName evidence="1">Variant-specific surface protein</fullName>
    </submittedName>
</protein>
<dbReference type="SMART" id="SM00261">
    <property type="entry name" value="FU"/>
    <property type="match status" value="5"/>
</dbReference>
<accession>V6TNQ3</accession>
<dbReference type="CDD" id="cd00064">
    <property type="entry name" value="FU"/>
    <property type="match status" value="1"/>
</dbReference>
<organism evidence="1 2">
    <name type="scientific">Giardia intestinalis</name>
    <name type="common">Giardia lamblia</name>
    <dbReference type="NCBI Taxonomy" id="5741"/>
    <lineage>
        <taxon>Eukaryota</taxon>
        <taxon>Metamonada</taxon>
        <taxon>Diplomonadida</taxon>
        <taxon>Hexamitidae</taxon>
        <taxon>Giardiinae</taxon>
        <taxon>Giardia</taxon>
    </lineage>
</organism>
<dbReference type="VEuPathDB" id="GiardiaDB:QR46_4922"/>
<dbReference type="OrthoDB" id="300641at2759"/>
<dbReference type="AlphaFoldDB" id="V6TNQ3"/>
<dbReference type="VEuPathDB" id="GiardiaDB:DHA2_152240"/>
<comment type="caution">
    <text evidence="1">The sequence shown here is derived from an EMBL/GenBank/DDBJ whole genome shotgun (WGS) entry which is preliminary data.</text>
</comment>
<dbReference type="InterPro" id="IPR006212">
    <property type="entry name" value="Furin_repeat"/>
</dbReference>
<evidence type="ECO:0000313" key="1">
    <source>
        <dbReference type="EMBL" id="ESU40351.1"/>
    </source>
</evidence>
<dbReference type="EMBL" id="AHHH01000244">
    <property type="protein sequence ID" value="ESU40351.1"/>
    <property type="molecule type" value="Genomic_DNA"/>
</dbReference>
<reference evidence="1 2" key="2">
    <citation type="journal article" date="2013" name="Genome Biol. Evol.">
        <title>Genome sequencing of Giardia lamblia genotypes A2 and B isolates (DH and GS) and comparative analysis with the genomes of genotypes A1 and E (WB and Pig).</title>
        <authorList>
            <person name="Adam R.D."/>
            <person name="Dahlstrom E.W."/>
            <person name="Martens C.A."/>
            <person name="Bruno D.P."/>
            <person name="Barbian K.D."/>
            <person name="Ricklefs S.M."/>
            <person name="Hernandez M.M."/>
            <person name="Narla N.P."/>
            <person name="Patel R.B."/>
            <person name="Porcella S.F."/>
            <person name="Nash T.E."/>
        </authorList>
    </citation>
    <scope>NUCLEOTIDE SEQUENCE [LARGE SCALE GENOMIC DNA]</scope>
    <source>
        <strain evidence="1 2">GS</strain>
    </source>
</reference>
<dbReference type="SUPFAM" id="SSF57184">
    <property type="entry name" value="Growth factor receptor domain"/>
    <property type="match status" value="3"/>
</dbReference>
<dbReference type="InterPro" id="IPR052798">
    <property type="entry name" value="Giardia_VSA"/>
</dbReference>
<name>V6TNQ3_GIAIN</name>
<reference evidence="2" key="1">
    <citation type="submission" date="2012-02" db="EMBL/GenBank/DDBJ databases">
        <title>Genome sequencing of Giardia lamblia Genotypes A2 and B isolates (DH and GS) and comparative analysis with the genomes of Genotypes A1 and E (WB and Pig).</title>
        <authorList>
            <person name="Adam R."/>
            <person name="Dahlstrom E."/>
            <person name="Martens C."/>
            <person name="Bruno D."/>
            <person name="Barbian K."/>
            <person name="Porcella S.F."/>
            <person name="Nash T."/>
        </authorList>
    </citation>
    <scope>NUCLEOTIDE SEQUENCE</scope>
    <source>
        <strain evidence="2">GS</strain>
    </source>
</reference>
<sequence>MAWARRPVCLALSGRESHALAEALGHGGPDRGGWGAQEGHSCIDDSAWWALLLLLQLVLYPMLCGGVPARGGCYSISVIGSGVCREARDGACMGYVEEHAVDSERHGVQSSRAHENRKGVERVREAQCTNCEANSCNVLIGENTYCSKCSNTNTEAPIDGVCKAISNDPSGCQAKSDSADGTCASCTGANYFLHSGGCYSTAEDKPGRTLCTAASGGVCTTATAGYFAIPNAPNTGESVVKCDDTTGVIVGSNTYKGVDKCATCTAPSSVTVREAKTAICKSCIEGYYVDSDGSVCIQCTDTTNCAVCLATGTNKGKCTECKSSSSNNYLKITDTETQSGDCVAQAACTGTHFPVAADKKCYPCSNTGKGGIASCQACTMSGNTITCDTCAEGNKPNTAKTACIPCTIADCASCDKENVCATCDSDKYLTPTGQCVDKCDKLGSYYADGNVCQPCSPECASCSTTGAGKCLSCPAGKVLKYTSESNPSDGTCVDECKTGASGCETCGAVIGGSRYCSKCGDANQAPLNGNCAANARTAFCDTITAGACTQCKSGYFLLDGGCYETSRQPGKSVCTTESGGKCTQCANGMTVNSQTGVCPSCDPSCKTCGATAASECASCFSGYYLDSTAKVCKKCSETSGTITGIRDSISCASLTSNYKVITCCSKIDNSTSDTRGDGVGKSAFSISVVTSVFILPAFSIDGLAGFFVNDRPIAIAGRYLLGETYLSTIYESASLCDVPT</sequence>
<dbReference type="Gene3D" id="2.10.220.10">
    <property type="entry name" value="Hormone Receptor, Insulin-like Growth Factor Receptor 1, Chain A, domain 2"/>
    <property type="match status" value="2"/>
</dbReference>